<gene>
    <name evidence="1" type="ORF">T02_14734</name>
</gene>
<reference evidence="1 2" key="1">
    <citation type="submission" date="2015-05" db="EMBL/GenBank/DDBJ databases">
        <title>Evolution of Trichinella species and genotypes.</title>
        <authorList>
            <person name="Korhonen P.K."/>
            <person name="Edoardo P."/>
            <person name="Giuseppe L.R."/>
            <person name="Gasser R.B."/>
        </authorList>
    </citation>
    <scope>NUCLEOTIDE SEQUENCE [LARGE SCALE GENOMIC DNA]</scope>
    <source>
        <strain evidence="1">ISS10</strain>
    </source>
</reference>
<keyword evidence="2" id="KW-1185">Reference proteome</keyword>
<accession>A0A0V1KWS6</accession>
<comment type="caution">
    <text evidence="1">The sequence shown here is derived from an EMBL/GenBank/DDBJ whole genome shotgun (WGS) entry which is preliminary data.</text>
</comment>
<proteinExistence type="predicted"/>
<protein>
    <submittedName>
        <fullName evidence="1">Uncharacterized protein</fullName>
    </submittedName>
</protein>
<evidence type="ECO:0000313" key="2">
    <source>
        <dbReference type="Proteomes" id="UP000054721"/>
    </source>
</evidence>
<organism evidence="1 2">
    <name type="scientific">Trichinella nativa</name>
    <dbReference type="NCBI Taxonomy" id="6335"/>
    <lineage>
        <taxon>Eukaryota</taxon>
        <taxon>Metazoa</taxon>
        <taxon>Ecdysozoa</taxon>
        <taxon>Nematoda</taxon>
        <taxon>Enoplea</taxon>
        <taxon>Dorylaimia</taxon>
        <taxon>Trichinellida</taxon>
        <taxon>Trichinellidae</taxon>
        <taxon>Trichinella</taxon>
    </lineage>
</organism>
<dbReference type="EMBL" id="JYDW01000228">
    <property type="protein sequence ID" value="KRZ51378.1"/>
    <property type="molecule type" value="Genomic_DNA"/>
</dbReference>
<evidence type="ECO:0000313" key="1">
    <source>
        <dbReference type="EMBL" id="KRZ51378.1"/>
    </source>
</evidence>
<dbReference type="Proteomes" id="UP000054721">
    <property type="component" value="Unassembled WGS sequence"/>
</dbReference>
<sequence length="68" mass="7530">MVYFRDRISFLRAQQNNKERELKYYPGNAMTSVRLLAGGLGPVVDPAFASLVGIVLSERSECVAICAH</sequence>
<dbReference type="AlphaFoldDB" id="A0A0V1KWS6"/>
<name>A0A0V1KWS6_9BILA</name>